<name>A0A1L9QR34_9CYAN</name>
<protein>
    <submittedName>
        <fullName evidence="1">Uncharacterized protein</fullName>
    </submittedName>
</protein>
<comment type="caution">
    <text evidence="1">The sequence shown here is derived from an EMBL/GenBank/DDBJ whole genome shotgun (WGS) entry which is preliminary data.</text>
</comment>
<accession>A0A1L9QR34</accession>
<evidence type="ECO:0000313" key="1">
    <source>
        <dbReference type="EMBL" id="OJJ25047.1"/>
    </source>
</evidence>
<dbReference type="Proteomes" id="UP000183940">
    <property type="component" value="Unassembled WGS sequence"/>
</dbReference>
<evidence type="ECO:0000313" key="2">
    <source>
        <dbReference type="Proteomes" id="UP000183940"/>
    </source>
</evidence>
<reference evidence="1" key="1">
    <citation type="submission" date="2016-10" db="EMBL/GenBank/DDBJ databases">
        <title>CRISPR-Cas defence system in Roseofilum reptotaenium: evidence of a bacteriophage-cyanobacterium arms race in the coral black band disease.</title>
        <authorList>
            <person name="Buerger P."/>
            <person name="Wood-Charlson E.M."/>
            <person name="Weynberg K.D."/>
            <person name="Willis B."/>
            <person name="Van Oppen M.J."/>
        </authorList>
    </citation>
    <scope>NUCLEOTIDE SEQUENCE [LARGE SCALE GENOMIC DNA]</scope>
    <source>
        <strain evidence="1">AO1-A</strain>
    </source>
</reference>
<dbReference type="EMBL" id="MLAW01000022">
    <property type="protein sequence ID" value="OJJ25047.1"/>
    <property type="molecule type" value="Genomic_DNA"/>
</dbReference>
<gene>
    <name evidence="1" type="ORF">BI308_13485</name>
</gene>
<organism evidence="1 2">
    <name type="scientific">Roseofilum reptotaenium AO1-A</name>
    <dbReference type="NCBI Taxonomy" id="1925591"/>
    <lineage>
        <taxon>Bacteria</taxon>
        <taxon>Bacillati</taxon>
        <taxon>Cyanobacteriota</taxon>
        <taxon>Cyanophyceae</taxon>
        <taxon>Desertifilales</taxon>
        <taxon>Desertifilaceae</taxon>
        <taxon>Roseofilum</taxon>
    </lineage>
</organism>
<dbReference type="AlphaFoldDB" id="A0A1L9QR34"/>
<keyword evidence="2" id="KW-1185">Reference proteome</keyword>
<dbReference type="STRING" id="1925591.BI308_13485"/>
<proteinExistence type="predicted"/>
<sequence length="64" mass="7832">MFWNIKKDLLKIMILLHIKYPMHWTNLQQRIYYKQSIVLLRNLRLNRIDLPRSITSSKVITHAI</sequence>